<protein>
    <submittedName>
        <fullName evidence="2">Uncharacterized protein</fullName>
    </submittedName>
</protein>
<organism evidence="2 3">
    <name type="scientific">Trichostrongylus colubriformis</name>
    <name type="common">Black scour worm</name>
    <dbReference type="NCBI Taxonomy" id="6319"/>
    <lineage>
        <taxon>Eukaryota</taxon>
        <taxon>Metazoa</taxon>
        <taxon>Ecdysozoa</taxon>
        <taxon>Nematoda</taxon>
        <taxon>Chromadorea</taxon>
        <taxon>Rhabditida</taxon>
        <taxon>Rhabditina</taxon>
        <taxon>Rhabditomorpha</taxon>
        <taxon>Strongyloidea</taxon>
        <taxon>Trichostrongylidae</taxon>
        <taxon>Trichostrongylus</taxon>
    </lineage>
</organism>
<accession>A0AAN8FH03</accession>
<keyword evidence="1" id="KW-0732">Signal</keyword>
<sequence>MAGNDRCPWLAPRSLALCLLLLFDLTTLVYSQCEKEINDDVCPQREGFDKDCEQRCQLEYPHRLSSGCFLRNTGTLLSFFGIRSFICKCLLPDQFCMVGSTNQPNLRYNGH</sequence>
<dbReference type="EMBL" id="WIXE01020317">
    <property type="protein sequence ID" value="KAK5969295.1"/>
    <property type="molecule type" value="Genomic_DNA"/>
</dbReference>
<comment type="caution">
    <text evidence="2">The sequence shown here is derived from an EMBL/GenBank/DDBJ whole genome shotgun (WGS) entry which is preliminary data.</text>
</comment>
<reference evidence="2 3" key="1">
    <citation type="submission" date="2019-10" db="EMBL/GenBank/DDBJ databases">
        <title>Assembly and Annotation for the nematode Trichostrongylus colubriformis.</title>
        <authorList>
            <person name="Martin J."/>
        </authorList>
    </citation>
    <scope>NUCLEOTIDE SEQUENCE [LARGE SCALE GENOMIC DNA]</scope>
    <source>
        <strain evidence="2">G859</strain>
        <tissue evidence="2">Whole worm</tissue>
    </source>
</reference>
<evidence type="ECO:0000313" key="2">
    <source>
        <dbReference type="EMBL" id="KAK5969295.1"/>
    </source>
</evidence>
<gene>
    <name evidence="2" type="ORF">GCK32_020203</name>
</gene>
<feature type="signal peptide" evidence="1">
    <location>
        <begin position="1"/>
        <end position="31"/>
    </location>
</feature>
<feature type="chain" id="PRO_5043024173" evidence="1">
    <location>
        <begin position="32"/>
        <end position="111"/>
    </location>
</feature>
<dbReference type="Proteomes" id="UP001331761">
    <property type="component" value="Unassembled WGS sequence"/>
</dbReference>
<dbReference type="AlphaFoldDB" id="A0AAN8FH03"/>
<evidence type="ECO:0000256" key="1">
    <source>
        <dbReference type="SAM" id="SignalP"/>
    </source>
</evidence>
<evidence type="ECO:0000313" key="3">
    <source>
        <dbReference type="Proteomes" id="UP001331761"/>
    </source>
</evidence>
<keyword evidence="3" id="KW-1185">Reference proteome</keyword>
<proteinExistence type="predicted"/>
<name>A0AAN8FH03_TRICO</name>